<evidence type="ECO:0000313" key="1">
    <source>
        <dbReference type="Proteomes" id="UP000095286"/>
    </source>
</evidence>
<evidence type="ECO:0000313" key="2">
    <source>
        <dbReference type="WBParaSite" id="RSKR_0000047875.1"/>
    </source>
</evidence>
<organism evidence="1 2">
    <name type="scientific">Rhabditophanes sp. KR3021</name>
    <dbReference type="NCBI Taxonomy" id="114890"/>
    <lineage>
        <taxon>Eukaryota</taxon>
        <taxon>Metazoa</taxon>
        <taxon>Ecdysozoa</taxon>
        <taxon>Nematoda</taxon>
        <taxon>Chromadorea</taxon>
        <taxon>Rhabditida</taxon>
        <taxon>Tylenchina</taxon>
        <taxon>Panagrolaimomorpha</taxon>
        <taxon>Strongyloidoidea</taxon>
        <taxon>Alloionematidae</taxon>
        <taxon>Rhabditophanes</taxon>
    </lineage>
</organism>
<reference evidence="2" key="1">
    <citation type="submission" date="2016-11" db="UniProtKB">
        <authorList>
            <consortium name="WormBaseParasite"/>
        </authorList>
    </citation>
    <scope>IDENTIFICATION</scope>
    <source>
        <strain evidence="2">KR3021</strain>
    </source>
</reference>
<proteinExistence type="predicted"/>
<protein>
    <submittedName>
        <fullName evidence="2">START domain-containing protein</fullName>
    </submittedName>
</protein>
<accession>A0AC35TGZ0</accession>
<dbReference type="Proteomes" id="UP000095286">
    <property type="component" value="Unplaced"/>
</dbReference>
<sequence length="278" mass="31952">LLLQIALIISTSELDKMKTGIKSWLEWNCYEEDSSINFQFPNATKGLKALPFLNVPLIFKSCHPILRMHSIFRLLPYFIQNIISMGKSMLYATKLRNLLTATQKKQYWNIPTSTGVDVEMYKAMESPSFVCVDKWKGSDFNVRLVFHPQKDPVKETGKKIDLGHVVSKAIYRVQRTNFINLYTIDNIAPEKEGIYVVFIQIRKQTRRAKAIIITLLKLRQFSNDVLTIDSKMKKLELHCSVRQYGSSNYPGLADLSMKKLVHSTSEITLEVDKTSPNI</sequence>
<name>A0AC35TGZ0_9BILA</name>
<dbReference type="WBParaSite" id="RSKR_0000047875.1">
    <property type="protein sequence ID" value="RSKR_0000047875.1"/>
    <property type="gene ID" value="RSKR_0000047875"/>
</dbReference>